<dbReference type="FunFam" id="3.40.50.1240:FF:000001">
    <property type="entry name" value="6-phosphofructo-2-kinase/fructose-2, 6-bisphosphatase 3 isoform 2"/>
    <property type="match status" value="1"/>
</dbReference>
<dbReference type="SUPFAM" id="SSF53254">
    <property type="entry name" value="Phosphoglycerate mutase-like"/>
    <property type="match status" value="1"/>
</dbReference>
<dbReference type="KEGG" id="sre:PTSG_12869"/>
<dbReference type="GO" id="GO:0003873">
    <property type="term" value="F:6-phosphofructo-2-kinase activity"/>
    <property type="evidence" value="ECO:0007669"/>
    <property type="project" value="InterPro"/>
</dbReference>
<dbReference type="AlphaFoldDB" id="F2UMA7"/>
<gene>
    <name evidence="6" type="ORF">PTSG_12869</name>
</gene>
<dbReference type="EMBL" id="GL832982">
    <property type="protein sequence ID" value="EGD78256.1"/>
    <property type="molecule type" value="Genomic_DNA"/>
</dbReference>
<dbReference type="CDD" id="cd07067">
    <property type="entry name" value="HP_PGM_like"/>
    <property type="match status" value="1"/>
</dbReference>
<dbReference type="FunCoup" id="F2UMA7">
    <property type="interactions" value="1592"/>
</dbReference>
<dbReference type="Gene3D" id="3.40.50.300">
    <property type="entry name" value="P-loop containing nucleotide triphosphate hydrolases"/>
    <property type="match status" value="1"/>
</dbReference>
<protein>
    <submittedName>
        <fullName evidence="6">Fructose-2,6-bisphosphatase</fullName>
    </submittedName>
</protein>
<dbReference type="OrthoDB" id="267323at2759"/>
<dbReference type="SUPFAM" id="SSF52540">
    <property type="entry name" value="P-loop containing nucleoside triphosphate hydrolases"/>
    <property type="match status" value="1"/>
</dbReference>
<feature type="region of interest" description="Disordered" evidence="4">
    <location>
        <begin position="448"/>
        <end position="476"/>
    </location>
</feature>
<dbReference type="Pfam" id="PF01591">
    <property type="entry name" value="6PF2K"/>
    <property type="match status" value="1"/>
</dbReference>
<feature type="compositionally biased region" description="Polar residues" evidence="4">
    <location>
        <begin position="466"/>
        <end position="476"/>
    </location>
</feature>
<feature type="binding site" evidence="3">
    <location>
        <position position="296"/>
    </location>
    <ligand>
        <name>substrate</name>
    </ligand>
</feature>
<dbReference type="PANTHER" id="PTHR10606:SF44">
    <property type="entry name" value="6-PHOSPHOFRUCTO 2-KINASE_FRUCTOSE 2,6-BISPHOSPHATASE LONG FORM"/>
    <property type="match status" value="1"/>
</dbReference>
<dbReference type="InterPro" id="IPR001345">
    <property type="entry name" value="PG/BPGM_mutase_AS"/>
</dbReference>
<dbReference type="GO" id="GO:0006000">
    <property type="term" value="P:fructose metabolic process"/>
    <property type="evidence" value="ECO:0007669"/>
    <property type="project" value="InterPro"/>
</dbReference>
<sequence>MQGRSKTEMADIVPSVKKGGVSGHSVFKHKLVVALVGLPARGKTYIATKLAYYLNWIMVPTRVFNLGEYRRRKLGPESPAQFFHPDNFEGVRQRKVLARQAIEDVLQYLRNDGGVAIFDATNSTRERRMWLQRILNKAGVRVVFVESVCDDDQQIRNNIMDVKVRLPDYGALSVDAAVADFEERIKYYRMRYEPLSSEQDADCSFIKLVDVGRSVLLHRVQGYLQMRIARFLMSLHIKPRHIYITRHGESEFNTVGKIGGDSSLSPRGMEYAQRLKQFMDEQELPNLRVWCSSLKRTIQTAQNFDDVESWKALDELDAGLCDELTYKEVEEQFPDVYRDRATDKYWTRYPRGESYADVVQRLEPRILDLEQAQENVLVVCHQAVARCLLSYFQQKSDLASQLPYIKVDLHTVFKITPIPYGNLIEVFPLGIDAVSTYVPRIPTALLDSPAISTGGRGDDGGEPARSASSSSLQMKPSQVIVVSPAESAHMMHHVNPDSPVDIDKLFFGDDMEKEIESAKMKSTTDSDGFESASTLVSTHASQTPSQTASHRPSQQLAAESVLAGRYSPRATDAQKGGADDDGGDADDVDEDEDSPLTLKLRQGKE</sequence>
<dbReference type="InterPro" id="IPR013079">
    <property type="entry name" value="6Phosfructo_kin"/>
</dbReference>
<dbReference type="InterPro" id="IPR027417">
    <property type="entry name" value="P-loop_NTPase"/>
</dbReference>
<feature type="compositionally biased region" description="Acidic residues" evidence="4">
    <location>
        <begin position="579"/>
        <end position="594"/>
    </location>
</feature>
<evidence type="ECO:0000256" key="4">
    <source>
        <dbReference type="SAM" id="MobiDB-lite"/>
    </source>
</evidence>
<accession>F2UMA7</accession>
<dbReference type="GO" id="GO:0004331">
    <property type="term" value="F:fructose-2,6-bisphosphate 2-phosphatase activity"/>
    <property type="evidence" value="ECO:0007669"/>
    <property type="project" value="TreeGrafter"/>
</dbReference>
<dbReference type="OMA" id="RCMYAYF"/>
<feature type="domain" description="6-phosphofructo-2-kinase" evidence="5">
    <location>
        <begin position="27"/>
        <end position="239"/>
    </location>
</feature>
<dbReference type="GO" id="GO:0005829">
    <property type="term" value="C:cytosol"/>
    <property type="evidence" value="ECO:0007669"/>
    <property type="project" value="TreeGrafter"/>
</dbReference>
<keyword evidence="7" id="KW-1185">Reference proteome</keyword>
<dbReference type="PRINTS" id="PR00991">
    <property type="entry name" value="6PFRUCTKNASE"/>
</dbReference>
<evidence type="ECO:0000313" key="7">
    <source>
        <dbReference type="Proteomes" id="UP000007799"/>
    </source>
</evidence>
<dbReference type="Pfam" id="PF00300">
    <property type="entry name" value="His_Phos_1"/>
    <property type="match status" value="1"/>
</dbReference>
<evidence type="ECO:0000256" key="3">
    <source>
        <dbReference type="PIRSR" id="PIRSR613078-2"/>
    </source>
</evidence>
<organism evidence="6 7">
    <name type="scientific">Salpingoeca rosetta (strain ATCC 50818 / BSB-021)</name>
    <dbReference type="NCBI Taxonomy" id="946362"/>
    <lineage>
        <taxon>Eukaryota</taxon>
        <taxon>Choanoflagellata</taxon>
        <taxon>Craspedida</taxon>
        <taxon>Salpingoecidae</taxon>
        <taxon>Salpingoeca</taxon>
    </lineage>
</organism>
<dbReference type="InterPro" id="IPR013078">
    <property type="entry name" value="His_Pase_superF_clade-1"/>
</dbReference>
<feature type="binding site" evidence="3">
    <location>
        <begin position="246"/>
        <end position="253"/>
    </location>
    <ligand>
        <name>substrate</name>
    </ligand>
</feature>
<keyword evidence="1" id="KW-0547">Nucleotide-binding</keyword>
<evidence type="ECO:0000256" key="1">
    <source>
        <dbReference type="ARBA" id="ARBA00022741"/>
    </source>
</evidence>
<evidence type="ECO:0000313" key="6">
    <source>
        <dbReference type="EMBL" id="EGD78256.1"/>
    </source>
</evidence>
<dbReference type="SMART" id="SM00855">
    <property type="entry name" value="PGAM"/>
    <property type="match status" value="1"/>
</dbReference>
<dbReference type="RefSeq" id="XP_004989579.1">
    <property type="nucleotide sequence ID" value="XM_004989522.1"/>
</dbReference>
<dbReference type="GO" id="GO:0006003">
    <property type="term" value="P:fructose 2,6-bisphosphate metabolic process"/>
    <property type="evidence" value="ECO:0007669"/>
    <property type="project" value="InterPro"/>
</dbReference>
<dbReference type="Proteomes" id="UP000007799">
    <property type="component" value="Unassembled WGS sequence"/>
</dbReference>
<dbReference type="eggNOG" id="KOG0234">
    <property type="taxonomic scope" value="Eukaryota"/>
</dbReference>
<dbReference type="GO" id="GO:0005524">
    <property type="term" value="F:ATP binding"/>
    <property type="evidence" value="ECO:0007669"/>
    <property type="project" value="UniProtKB-KW"/>
</dbReference>
<dbReference type="InterPro" id="IPR029033">
    <property type="entry name" value="His_PPase_superfam"/>
</dbReference>
<keyword evidence="2" id="KW-0067">ATP-binding</keyword>
<dbReference type="STRING" id="946362.F2UMA7"/>
<dbReference type="InParanoid" id="F2UMA7"/>
<proteinExistence type="predicted"/>
<evidence type="ECO:0000256" key="2">
    <source>
        <dbReference type="ARBA" id="ARBA00022840"/>
    </source>
</evidence>
<feature type="compositionally biased region" description="Polar residues" evidence="4">
    <location>
        <begin position="525"/>
        <end position="557"/>
    </location>
</feature>
<dbReference type="PANTHER" id="PTHR10606">
    <property type="entry name" value="6-PHOSPHOFRUCTO-2-KINASE/FRUCTOSE-2,6-BISPHOSPHATASE"/>
    <property type="match status" value="1"/>
</dbReference>
<dbReference type="FunFam" id="3.40.50.300:FF:000644">
    <property type="entry name" value="GpmB, Fructose-2,6-bisphosphatase"/>
    <property type="match status" value="1"/>
</dbReference>
<evidence type="ECO:0000259" key="5">
    <source>
        <dbReference type="Pfam" id="PF01591"/>
    </source>
</evidence>
<dbReference type="Gene3D" id="3.40.50.1240">
    <property type="entry name" value="Phosphoglycerate mutase-like"/>
    <property type="match status" value="1"/>
</dbReference>
<feature type="region of interest" description="Disordered" evidence="4">
    <location>
        <begin position="517"/>
        <end position="605"/>
    </location>
</feature>
<dbReference type="GeneID" id="16070129"/>
<dbReference type="InterPro" id="IPR003094">
    <property type="entry name" value="6Pfruct_kin"/>
</dbReference>
<name>F2UMA7_SALR5</name>
<reference evidence="6" key="1">
    <citation type="submission" date="2009-08" db="EMBL/GenBank/DDBJ databases">
        <title>Annotation of Salpingoeca rosetta.</title>
        <authorList>
            <consortium name="The Broad Institute Genome Sequencing Platform"/>
            <person name="Russ C."/>
            <person name="Cuomo C."/>
            <person name="Burger G."/>
            <person name="Gray M.W."/>
            <person name="Holland P.W.H."/>
            <person name="King N."/>
            <person name="Lang F.B.F."/>
            <person name="Roger A.J."/>
            <person name="Ruiz-Trillo I."/>
            <person name="Young S.K."/>
            <person name="Zeng Q."/>
            <person name="Gargeya S."/>
            <person name="Alvarado L."/>
            <person name="Berlin A."/>
            <person name="Chapman S.B."/>
            <person name="Chen Z."/>
            <person name="Freedman E."/>
            <person name="Gellesch M."/>
            <person name="Goldberg J."/>
            <person name="Griggs A."/>
            <person name="Gujja S."/>
            <person name="Heilman E."/>
            <person name="Heiman D."/>
            <person name="Howarth C."/>
            <person name="Mehta T."/>
            <person name="Neiman D."/>
            <person name="Pearson M."/>
            <person name="Roberts A."/>
            <person name="Saif S."/>
            <person name="Shea T."/>
            <person name="Shenoy N."/>
            <person name="Sisk P."/>
            <person name="Stolte C."/>
            <person name="Sykes S."/>
            <person name="White J."/>
            <person name="Yandava C."/>
            <person name="Haas B."/>
            <person name="Nusbaum C."/>
            <person name="Birren B."/>
        </authorList>
    </citation>
    <scope>NUCLEOTIDE SEQUENCE</scope>
    <source>
        <strain evidence="6">ATCC 50818</strain>
    </source>
</reference>
<dbReference type="PROSITE" id="PS00175">
    <property type="entry name" value="PG_MUTASE"/>
    <property type="match status" value="1"/>
</dbReference>